<organism evidence="2">
    <name type="scientific">Siphoviridae sp. ctmTU3</name>
    <dbReference type="NCBI Taxonomy" id="2826453"/>
    <lineage>
        <taxon>Viruses</taxon>
        <taxon>Duplodnaviria</taxon>
        <taxon>Heunggongvirae</taxon>
        <taxon>Uroviricota</taxon>
        <taxon>Caudoviricetes</taxon>
    </lineage>
</organism>
<dbReference type="EMBL" id="BK015169">
    <property type="protein sequence ID" value="DAD93927.1"/>
    <property type="molecule type" value="Genomic_DNA"/>
</dbReference>
<accession>A0A8S5NHV2</accession>
<evidence type="ECO:0000313" key="2">
    <source>
        <dbReference type="EMBL" id="DAD93927.1"/>
    </source>
</evidence>
<feature type="region of interest" description="Disordered" evidence="1">
    <location>
        <begin position="1"/>
        <end position="32"/>
    </location>
</feature>
<protein>
    <submittedName>
        <fullName evidence="2">Uncharacterized protein</fullName>
    </submittedName>
</protein>
<evidence type="ECO:0000256" key="1">
    <source>
        <dbReference type="SAM" id="MobiDB-lite"/>
    </source>
</evidence>
<feature type="compositionally biased region" description="Basic and acidic residues" evidence="1">
    <location>
        <begin position="19"/>
        <end position="32"/>
    </location>
</feature>
<sequence>MIQPNHRPPASKQHNFNRIKVERPESNRRPECDSVSLPLAYIPHNPDSRVSKVFNVSCLPRVVSDIYFFLKKSMNNKNLNQGGVPSCVPDDKYARQDLNLSSFPLKRAHQLQN</sequence>
<proteinExistence type="predicted"/>
<name>A0A8S5NHV2_9CAUD</name>
<reference evidence="2" key="1">
    <citation type="journal article" date="2021" name="Proc. Natl. Acad. Sci. U.S.A.">
        <title>A Catalog of Tens of Thousands of Viruses from Human Metagenomes Reveals Hidden Associations with Chronic Diseases.</title>
        <authorList>
            <person name="Tisza M.J."/>
            <person name="Buck C.B."/>
        </authorList>
    </citation>
    <scope>NUCLEOTIDE SEQUENCE</scope>
    <source>
        <strain evidence="2">CtmTU3</strain>
    </source>
</reference>